<comment type="caution">
    <text evidence="1">The sequence shown here is derived from an EMBL/GenBank/DDBJ whole genome shotgun (WGS) entry which is preliminary data.</text>
</comment>
<accession>A0ABW3N6M7</accession>
<proteinExistence type="predicted"/>
<dbReference type="Proteomes" id="UP001597013">
    <property type="component" value="Unassembled WGS sequence"/>
</dbReference>
<organism evidence="1 2">
    <name type="scientific">Winogradskyella litorisediminis</name>
    <dbReference type="NCBI Taxonomy" id="1156618"/>
    <lineage>
        <taxon>Bacteria</taxon>
        <taxon>Pseudomonadati</taxon>
        <taxon>Bacteroidota</taxon>
        <taxon>Flavobacteriia</taxon>
        <taxon>Flavobacteriales</taxon>
        <taxon>Flavobacteriaceae</taxon>
        <taxon>Winogradskyella</taxon>
    </lineage>
</organism>
<dbReference type="EMBL" id="JBHTJL010000009">
    <property type="protein sequence ID" value="MFD1063117.1"/>
    <property type="molecule type" value="Genomic_DNA"/>
</dbReference>
<evidence type="ECO:0008006" key="3">
    <source>
        <dbReference type="Google" id="ProtNLM"/>
    </source>
</evidence>
<dbReference type="Gene3D" id="2.60.120.10">
    <property type="entry name" value="Jelly Rolls"/>
    <property type="match status" value="1"/>
</dbReference>
<name>A0ABW3N6M7_9FLAO</name>
<evidence type="ECO:0000313" key="2">
    <source>
        <dbReference type="Proteomes" id="UP001597013"/>
    </source>
</evidence>
<reference evidence="2" key="1">
    <citation type="journal article" date="2019" name="Int. J. Syst. Evol. Microbiol.">
        <title>The Global Catalogue of Microorganisms (GCM) 10K type strain sequencing project: providing services to taxonomists for standard genome sequencing and annotation.</title>
        <authorList>
            <consortium name="The Broad Institute Genomics Platform"/>
            <consortium name="The Broad Institute Genome Sequencing Center for Infectious Disease"/>
            <person name="Wu L."/>
            <person name="Ma J."/>
        </authorList>
    </citation>
    <scope>NUCLEOTIDE SEQUENCE [LARGE SCALE GENOMIC DNA]</scope>
    <source>
        <strain evidence="2">CCUG 62215</strain>
    </source>
</reference>
<evidence type="ECO:0000313" key="1">
    <source>
        <dbReference type="EMBL" id="MFD1063117.1"/>
    </source>
</evidence>
<protein>
    <recommendedName>
        <fullName evidence="3">Cupin</fullName>
    </recommendedName>
</protein>
<dbReference type="InterPro" id="IPR014710">
    <property type="entry name" value="RmlC-like_jellyroll"/>
</dbReference>
<dbReference type="RefSeq" id="WP_386129585.1">
    <property type="nucleotide sequence ID" value="NZ_JBHTJL010000009.1"/>
</dbReference>
<keyword evidence="2" id="KW-1185">Reference proteome</keyword>
<gene>
    <name evidence="1" type="ORF">ACFQ1Q_07650</name>
</gene>
<sequence length="88" mass="9852">MKHTDEITIQVVFSSATDKILLVTMVKGQFLKKKTFTRKEKLVMIKGSAKVTLDSQQHNLILGNTLSIAPDSQYNIQSITTCQILISQ</sequence>